<comment type="caution">
    <text evidence="1">The sequence shown here is derived from an EMBL/GenBank/DDBJ whole genome shotgun (WGS) entry which is preliminary data.</text>
</comment>
<name>A0ACA9QFM5_9GLOM</name>
<accession>A0ACA9QFM5</accession>
<proteinExistence type="predicted"/>
<keyword evidence="2" id="KW-1185">Reference proteome</keyword>
<evidence type="ECO:0000313" key="2">
    <source>
        <dbReference type="Proteomes" id="UP000789920"/>
    </source>
</evidence>
<organism evidence="1 2">
    <name type="scientific">Racocetra persica</name>
    <dbReference type="NCBI Taxonomy" id="160502"/>
    <lineage>
        <taxon>Eukaryota</taxon>
        <taxon>Fungi</taxon>
        <taxon>Fungi incertae sedis</taxon>
        <taxon>Mucoromycota</taxon>
        <taxon>Glomeromycotina</taxon>
        <taxon>Glomeromycetes</taxon>
        <taxon>Diversisporales</taxon>
        <taxon>Gigasporaceae</taxon>
        <taxon>Racocetra</taxon>
    </lineage>
</organism>
<sequence length="171" mass="19096">NSGVTMLLSPLSNRNHVIHNSEDKYDFENSPNDYILKDHDIVIEPDDIDLSSPRALAVITEQVVINVDLQPLPQSNHFLIDSLDEPVSKTILRDLRNIVIKLKQVLYPKGERDVLRDWDLWGPLILCLTLSTLLSIGAQSQEVTVFTSVFIIVWSGAAVVTINAKLLGSKV</sequence>
<feature type="non-terminal residue" evidence="1">
    <location>
        <position position="1"/>
    </location>
</feature>
<gene>
    <name evidence="1" type="ORF">RPERSI_LOCUS13991</name>
</gene>
<protein>
    <submittedName>
        <fullName evidence="1">9646_t:CDS:1</fullName>
    </submittedName>
</protein>
<reference evidence="1" key="1">
    <citation type="submission" date="2021-06" db="EMBL/GenBank/DDBJ databases">
        <authorList>
            <person name="Kallberg Y."/>
            <person name="Tangrot J."/>
            <person name="Rosling A."/>
        </authorList>
    </citation>
    <scope>NUCLEOTIDE SEQUENCE</scope>
    <source>
        <strain evidence="1">MA461A</strain>
    </source>
</reference>
<dbReference type="Proteomes" id="UP000789920">
    <property type="component" value="Unassembled WGS sequence"/>
</dbReference>
<dbReference type="EMBL" id="CAJVQC010031684">
    <property type="protein sequence ID" value="CAG8749156.1"/>
    <property type="molecule type" value="Genomic_DNA"/>
</dbReference>
<evidence type="ECO:0000313" key="1">
    <source>
        <dbReference type="EMBL" id="CAG8749156.1"/>
    </source>
</evidence>